<gene>
    <name evidence="2" type="ORF">B0A54_11394</name>
</gene>
<dbReference type="PANTHER" id="PTHR13211">
    <property type="entry name" value="TELOMERASE CAJAL BODY PROTEIN 1"/>
    <property type="match status" value="1"/>
</dbReference>
<reference evidence="2 3" key="1">
    <citation type="submission" date="2017-03" db="EMBL/GenBank/DDBJ databases">
        <title>Genomes of endolithic fungi from Antarctica.</title>
        <authorList>
            <person name="Coleine C."/>
            <person name="Masonjones S."/>
            <person name="Stajich J.E."/>
        </authorList>
    </citation>
    <scope>NUCLEOTIDE SEQUENCE [LARGE SCALE GENOMIC DNA]</scope>
    <source>
        <strain evidence="2 3">CCFEE 5311</strain>
    </source>
</reference>
<evidence type="ECO:0000256" key="1">
    <source>
        <dbReference type="SAM" id="MobiDB-lite"/>
    </source>
</evidence>
<dbReference type="STRING" id="329885.A0A4U0UMR8"/>
<protein>
    <submittedName>
        <fullName evidence="2">Uncharacterized protein</fullName>
    </submittedName>
</protein>
<comment type="caution">
    <text evidence="2">The sequence shown here is derived from an EMBL/GenBank/DDBJ whole genome shotgun (WGS) entry which is preliminary data.</text>
</comment>
<name>A0A4U0UMR8_9PEZI</name>
<dbReference type="Gene3D" id="2.130.10.10">
    <property type="entry name" value="YVTN repeat-like/Quinoprotein amine dehydrogenase"/>
    <property type="match status" value="1"/>
</dbReference>
<dbReference type="Proteomes" id="UP000310066">
    <property type="component" value="Unassembled WGS sequence"/>
</dbReference>
<evidence type="ECO:0000313" key="2">
    <source>
        <dbReference type="EMBL" id="TKA37030.1"/>
    </source>
</evidence>
<dbReference type="InterPro" id="IPR051150">
    <property type="entry name" value="SWT21/TCAB1_mRNA_Telomere"/>
</dbReference>
<dbReference type="EMBL" id="NAJP01000055">
    <property type="protein sequence ID" value="TKA37030.1"/>
    <property type="molecule type" value="Genomic_DNA"/>
</dbReference>
<organism evidence="2 3">
    <name type="scientific">Friedmanniomyces endolithicus</name>
    <dbReference type="NCBI Taxonomy" id="329885"/>
    <lineage>
        <taxon>Eukaryota</taxon>
        <taxon>Fungi</taxon>
        <taxon>Dikarya</taxon>
        <taxon>Ascomycota</taxon>
        <taxon>Pezizomycotina</taxon>
        <taxon>Dothideomycetes</taxon>
        <taxon>Dothideomycetidae</taxon>
        <taxon>Mycosphaerellales</taxon>
        <taxon>Teratosphaeriaceae</taxon>
        <taxon>Friedmanniomyces</taxon>
    </lineage>
</organism>
<accession>A0A4U0UMR8</accession>
<dbReference type="InterPro" id="IPR015943">
    <property type="entry name" value="WD40/YVTN_repeat-like_dom_sf"/>
</dbReference>
<feature type="region of interest" description="Disordered" evidence="1">
    <location>
        <begin position="1"/>
        <end position="54"/>
    </location>
</feature>
<sequence>MVLEDATMADTFNSTDLAPSSDFDPYESASSTPTSSVSGDTLRIDQTSNGNPAAAPITINLNELPRRWSFTGTRAHPDILYNAVRSQCATAANTLQRPVTQDEANALAFHFAKSIRMASYGSPAGVAIAVGLAYRGNSNYRFPLWTPITEGGRFSKDVFGPLRGFQARVAWQCCRVSAYVLVGSVLGQLFFGSYALSISATGRAMDSRLKEFNEALRQSVRSGLGREGARRVEDQSAGPKGMETYDMARQRRSAQDIGRRGRQQSAVVADDASPTGGAFTDDFTGADEAHAATQCRAFAGARSIELPRGARAYHFDTETMEDRELTAQCVATTGDTYCKVTVDLSNDEVTLAHRNVRHRRPESNFFREAQFSHDGTTVVTQNEDQRLRTFVLPPELLDDKSAPTVLREYATFNAPSNIQSYAIHPFFNLRDPTTTLVLHSSTEHPLALRNALDYTTVHAKYNLISPTTERYLTTNSVLFTRDGRHFIAGGHNRLATFDCSRNYSGPIVNHQLVPGKKAKKLYGAESLGCKGIVTALAVNTDGLLATGTTQREIGLYANEGQGECVVGFSVAAPPSEKKVVTGTGVMHVGWTPDGKYLLAAERQSDGIQVYDVRNMIHRVSWLSGRQANTTQKLGIDVVPTVAGCEVWAGGSDGYVRIWNNPGLREGHVEPDVAIKMHEGEFSCDMQLSRRQLMCSRSNCLSDERGLPPNILQKGSEDLWQPPAILQTCRQIRGEATPLYYTTNTFDVVVDSRNLERTICHWLSALGSHTRDKIRTIHLGLMYDRLEVAETGLEMFDDMLKKADCQVRQGTISVQVFERYGTSDDVVLPPYGLMEIYPGVKREYAWLSRMIAVLQSPILKLPPELRNAIYRFVLIDPNAVLVTKDWRAPALLCTGKQICGEALKMYFAENIFRIDMGALFPGPMRYYGYMSALARWYRIISTPGRNALEKVYIDDMFYHTQDEAKEALVYYTTGSAEAGCGVANGVLFVEARIFDIEVSEDKSFWTNDPEIDFARVEQPDNQRMEQS</sequence>
<proteinExistence type="predicted"/>
<dbReference type="AlphaFoldDB" id="A0A4U0UMR8"/>
<feature type="compositionally biased region" description="Low complexity" evidence="1">
    <location>
        <begin position="28"/>
        <end position="41"/>
    </location>
</feature>
<dbReference type="PANTHER" id="PTHR13211:SF0">
    <property type="entry name" value="TELOMERASE CAJAL BODY PROTEIN 1"/>
    <property type="match status" value="1"/>
</dbReference>
<dbReference type="OrthoDB" id="239865at2759"/>
<dbReference type="SUPFAM" id="SSF50978">
    <property type="entry name" value="WD40 repeat-like"/>
    <property type="match status" value="1"/>
</dbReference>
<dbReference type="InterPro" id="IPR036322">
    <property type="entry name" value="WD40_repeat_dom_sf"/>
</dbReference>
<evidence type="ECO:0000313" key="3">
    <source>
        <dbReference type="Proteomes" id="UP000310066"/>
    </source>
</evidence>